<feature type="domain" description="Ig-like" evidence="2">
    <location>
        <begin position="317"/>
        <end position="362"/>
    </location>
</feature>
<dbReference type="SUPFAM" id="SSF48726">
    <property type="entry name" value="Immunoglobulin"/>
    <property type="match status" value="1"/>
</dbReference>
<organism evidence="3 4">
    <name type="scientific">Etheostoma spectabile</name>
    <name type="common">orangethroat darter</name>
    <dbReference type="NCBI Taxonomy" id="54343"/>
    <lineage>
        <taxon>Eukaryota</taxon>
        <taxon>Metazoa</taxon>
        <taxon>Chordata</taxon>
        <taxon>Craniata</taxon>
        <taxon>Vertebrata</taxon>
        <taxon>Euteleostomi</taxon>
        <taxon>Actinopterygii</taxon>
        <taxon>Neopterygii</taxon>
        <taxon>Teleostei</taxon>
        <taxon>Neoteleostei</taxon>
        <taxon>Acanthomorphata</taxon>
        <taxon>Eupercaria</taxon>
        <taxon>Perciformes</taxon>
        <taxon>Percoidei</taxon>
        <taxon>Percidae</taxon>
        <taxon>Etheostomatinae</taxon>
        <taxon>Etheostoma</taxon>
    </lineage>
</organism>
<protein>
    <recommendedName>
        <fullName evidence="5">Ig-like domain-containing protein</fullName>
    </recommendedName>
</protein>
<comment type="caution">
    <text evidence="3">The sequence shown here is derived from an EMBL/GenBank/DDBJ whole genome shotgun (WGS) entry which is preliminary data.</text>
</comment>
<evidence type="ECO:0000259" key="2">
    <source>
        <dbReference type="PROSITE" id="PS50835"/>
    </source>
</evidence>
<keyword evidence="4" id="KW-1185">Reference proteome</keyword>
<evidence type="ECO:0000313" key="4">
    <source>
        <dbReference type="Proteomes" id="UP000327493"/>
    </source>
</evidence>
<proteinExistence type="predicted"/>
<dbReference type="PROSITE" id="PS00018">
    <property type="entry name" value="EF_HAND_1"/>
    <property type="match status" value="1"/>
</dbReference>
<evidence type="ECO:0008006" key="5">
    <source>
        <dbReference type="Google" id="ProtNLM"/>
    </source>
</evidence>
<dbReference type="InterPro" id="IPR007110">
    <property type="entry name" value="Ig-like_dom"/>
</dbReference>
<dbReference type="InterPro" id="IPR002048">
    <property type="entry name" value="EF_hand_dom"/>
</dbReference>
<accession>A0A5J5D1K0</accession>
<dbReference type="EMBL" id="VOFY01000010">
    <property type="protein sequence ID" value="KAA8588628.1"/>
    <property type="molecule type" value="Genomic_DNA"/>
</dbReference>
<dbReference type="AlphaFoldDB" id="A0A5J5D1K0"/>
<sequence>MKTAAVMTPVAKLIIIESFNLMLSLLWDKKQDSGGIVTAVPRAPETEMEKLEKVVGGRLCGAKMGPFQQMARRKDKLTGHHCCSHSASFMKLQIEHAAPTSVNNSPTDRWLAPDTDDNCRLSDYRRLKSKILDLHAKRYLGSNIHGAHKDNMAARKQLVDMMFKRFDADNNGEVDASELSQDTLRVIKQEGLSKDVSECTLFDLLNYVLLAAQLAPRNILQAQAIFPDKLVASSAIGDLPLAVALTNIPFWVQSRVNQMGLRPSGLKLDKKKRSQGSSDKSLTEEVLDSKCLSWLQQPISLRSFSFRLDSSPRFLPPSTNVYLLTLPDDQKRSVTTVIVGQSVVLTCAITGERRPPILWKRNHQYLNSLNLEDINRLCLETAGRNKDFRQRRKMKGDTKGVQP</sequence>
<dbReference type="PROSITE" id="PS50835">
    <property type="entry name" value="IG_LIKE"/>
    <property type="match status" value="1"/>
</dbReference>
<dbReference type="InterPro" id="IPR036179">
    <property type="entry name" value="Ig-like_dom_sf"/>
</dbReference>
<dbReference type="PROSITE" id="PS50222">
    <property type="entry name" value="EF_HAND_2"/>
    <property type="match status" value="1"/>
</dbReference>
<feature type="domain" description="EF-hand" evidence="1">
    <location>
        <begin position="154"/>
        <end position="189"/>
    </location>
</feature>
<dbReference type="Gene3D" id="2.60.40.10">
    <property type="entry name" value="Immunoglobulins"/>
    <property type="match status" value="1"/>
</dbReference>
<dbReference type="Proteomes" id="UP000327493">
    <property type="component" value="Chromosome 10"/>
</dbReference>
<reference evidence="3 4" key="1">
    <citation type="submission" date="2019-08" db="EMBL/GenBank/DDBJ databases">
        <title>A chromosome-level genome assembly, high-density linkage maps, and genome scans reveal the genomic architecture of hybrid incompatibilities underlying speciation via character displacement in darters (Percidae: Etheostominae).</title>
        <authorList>
            <person name="Moran R.L."/>
            <person name="Catchen J.M."/>
            <person name="Fuller R.C."/>
        </authorList>
    </citation>
    <scope>NUCLEOTIDE SEQUENCE [LARGE SCALE GENOMIC DNA]</scope>
    <source>
        <strain evidence="3">EspeVRDwgs_2016</strain>
        <tissue evidence="3">Muscle</tissue>
    </source>
</reference>
<name>A0A5J5D1K0_9PERO</name>
<dbReference type="GO" id="GO:0005509">
    <property type="term" value="F:calcium ion binding"/>
    <property type="evidence" value="ECO:0007669"/>
    <property type="project" value="InterPro"/>
</dbReference>
<dbReference type="InterPro" id="IPR018247">
    <property type="entry name" value="EF_Hand_1_Ca_BS"/>
</dbReference>
<evidence type="ECO:0000313" key="3">
    <source>
        <dbReference type="EMBL" id="KAA8588628.1"/>
    </source>
</evidence>
<evidence type="ECO:0000259" key="1">
    <source>
        <dbReference type="PROSITE" id="PS50222"/>
    </source>
</evidence>
<dbReference type="InterPro" id="IPR013783">
    <property type="entry name" value="Ig-like_fold"/>
</dbReference>
<gene>
    <name evidence="3" type="ORF">FQN60_009973</name>
</gene>